<accession>A0ABT8KMX0</accession>
<name>A0ABT8KMX0_9BACT</name>
<proteinExistence type="predicted"/>
<sequence length="458" mass="51266">MKKQHLLFLLGLIILAFSCKPEEEIFSFDTNLKLEFSKDTILFDTVFTSIGSVTKRLIVKNPNRNALRISDINLAGRNNSPYSIIVNGFEGENFKEEKLLGGDSLLILVKVLIDPNSDDLPFFVKDSIVFNTNGNIQDVKLIAYGQNANFLNDSILACNTVWDSERPYVISNSILVDTLCSLTIEKGTKVFSENGSFIFIKGSLVVNGEAQDQVLFRNSRLDEDFEEAPGQWGGIIFLPGSKNNKINFAEIKNAQVGLNLDTFDSDTIPELVIENTIIKNMSTSGILTIGADLIARNTLVHDCAEFTIGNFGGGNYTYHNCTFASFRFKFFRQDPSIVVTDIFQRRDESVLTDNLRFEMVNCIGWGDLENELAFDNSGNAQFELIFANNLLRTQIQELDINENILNADPKFIDAASDFHLDTLSPAKDKGIPLLNILKDLDNNDRDDTPDIGAYERIE</sequence>
<dbReference type="SUPFAM" id="SSF51126">
    <property type="entry name" value="Pectin lyase-like"/>
    <property type="match status" value="1"/>
</dbReference>
<comment type="caution">
    <text evidence="1">The sequence shown here is derived from an EMBL/GenBank/DDBJ whole genome shotgun (WGS) entry which is preliminary data.</text>
</comment>
<organism evidence="1 2">
    <name type="scientific">Splendidivirga corallicola</name>
    <dbReference type="NCBI Taxonomy" id="3051826"/>
    <lineage>
        <taxon>Bacteria</taxon>
        <taxon>Pseudomonadati</taxon>
        <taxon>Bacteroidota</taxon>
        <taxon>Cytophagia</taxon>
        <taxon>Cytophagales</taxon>
        <taxon>Splendidivirgaceae</taxon>
        <taxon>Splendidivirga</taxon>
    </lineage>
</organism>
<keyword evidence="2" id="KW-1185">Reference proteome</keyword>
<reference evidence="1" key="1">
    <citation type="submission" date="2023-06" db="EMBL/GenBank/DDBJ databases">
        <title>Genomic of Parafulvivirga corallium.</title>
        <authorList>
            <person name="Wang G."/>
        </authorList>
    </citation>
    <scope>NUCLEOTIDE SEQUENCE</scope>
    <source>
        <strain evidence="1">BMA10</strain>
    </source>
</reference>
<protein>
    <submittedName>
        <fullName evidence="1">Right-handed parallel beta-helix repeat-containing protein</fullName>
    </submittedName>
</protein>
<dbReference type="EMBL" id="JAUJEA010000003">
    <property type="protein sequence ID" value="MDN5202061.1"/>
    <property type="molecule type" value="Genomic_DNA"/>
</dbReference>
<dbReference type="Proteomes" id="UP001172082">
    <property type="component" value="Unassembled WGS sequence"/>
</dbReference>
<dbReference type="PROSITE" id="PS51257">
    <property type="entry name" value="PROKAR_LIPOPROTEIN"/>
    <property type="match status" value="1"/>
</dbReference>
<gene>
    <name evidence="1" type="ORF">QQ008_11825</name>
</gene>
<dbReference type="RefSeq" id="WP_346752084.1">
    <property type="nucleotide sequence ID" value="NZ_JAUJEA010000003.1"/>
</dbReference>
<evidence type="ECO:0000313" key="1">
    <source>
        <dbReference type="EMBL" id="MDN5202061.1"/>
    </source>
</evidence>
<dbReference type="InterPro" id="IPR012334">
    <property type="entry name" value="Pectin_lyas_fold"/>
</dbReference>
<evidence type="ECO:0000313" key="2">
    <source>
        <dbReference type="Proteomes" id="UP001172082"/>
    </source>
</evidence>
<dbReference type="InterPro" id="IPR011050">
    <property type="entry name" value="Pectin_lyase_fold/virulence"/>
</dbReference>
<dbReference type="Gene3D" id="2.160.20.10">
    <property type="entry name" value="Single-stranded right-handed beta-helix, Pectin lyase-like"/>
    <property type="match status" value="1"/>
</dbReference>